<reference evidence="3 4" key="1">
    <citation type="submission" date="2024-09" db="EMBL/GenBank/DDBJ databases">
        <authorList>
            <person name="Sun Q."/>
            <person name="Mori K."/>
        </authorList>
    </citation>
    <scope>NUCLEOTIDE SEQUENCE [LARGE SCALE GENOMIC DNA]</scope>
    <source>
        <strain evidence="3 4">CCM 7957</strain>
    </source>
</reference>
<gene>
    <name evidence="3" type="ORF">ACFFJD_04740</name>
</gene>
<dbReference type="Gene3D" id="3.90.79.10">
    <property type="entry name" value="Nucleoside Triphosphate Pyrophosphohydrolase"/>
    <property type="match status" value="1"/>
</dbReference>
<evidence type="ECO:0000313" key="4">
    <source>
        <dbReference type="Proteomes" id="UP001589783"/>
    </source>
</evidence>
<dbReference type="InterPro" id="IPR015797">
    <property type="entry name" value="NUDIX_hydrolase-like_dom_sf"/>
</dbReference>
<accession>A0ABV6H5K6</accession>
<evidence type="ECO:0000259" key="2">
    <source>
        <dbReference type="PROSITE" id="PS51462"/>
    </source>
</evidence>
<proteinExistence type="predicted"/>
<keyword evidence="1" id="KW-0378">Hydrolase</keyword>
<sequence>MTPTPRTQWAAGGVLWRTSSRDGVEVAVVHRPRYDDWSLPKGKTHNGELLIATAARETVEETGYDGRVGRHLGTVEYTLKPGVEKKVAYWSIAAGGGRFVANHETDDVQWLPVDGAARTVSYDADRAILAAFSAYPADELHQLVVVRHATAGRRSRSSKDHARALDDNGAEQARALVGLLGLFGPAHLHAADRRRCVQTLEPLSRELRSDIVIEPTLTEEACAADPDASYARLRELAAPTAGVRVLCSQGKAIGPLLKRWAQEAGVTLPSTRTRKGATWMLTLRGDTLVQADYLPSPFGEQDRR</sequence>
<dbReference type="InterPro" id="IPR000086">
    <property type="entry name" value="NUDIX_hydrolase_dom"/>
</dbReference>
<dbReference type="InterPro" id="IPR013078">
    <property type="entry name" value="His_Pase_superF_clade-1"/>
</dbReference>
<feature type="domain" description="Nudix hydrolase" evidence="2">
    <location>
        <begin position="6"/>
        <end position="132"/>
    </location>
</feature>
<dbReference type="PANTHER" id="PTHR21340">
    <property type="entry name" value="DIADENOSINE 5,5-P1,P4-TETRAPHOSPHATE PYROPHOSPHOHYDROLASE MUTT"/>
    <property type="match status" value="1"/>
</dbReference>
<keyword evidence="4" id="KW-1185">Reference proteome</keyword>
<evidence type="ECO:0000313" key="3">
    <source>
        <dbReference type="EMBL" id="MFC0314161.1"/>
    </source>
</evidence>
<dbReference type="Pfam" id="PF00293">
    <property type="entry name" value="NUDIX"/>
    <property type="match status" value="1"/>
</dbReference>
<dbReference type="Proteomes" id="UP001589783">
    <property type="component" value="Unassembled WGS sequence"/>
</dbReference>
<dbReference type="SUPFAM" id="SSF53254">
    <property type="entry name" value="Phosphoglycerate mutase-like"/>
    <property type="match status" value="1"/>
</dbReference>
<dbReference type="PROSITE" id="PS51462">
    <property type="entry name" value="NUDIX"/>
    <property type="match status" value="1"/>
</dbReference>
<dbReference type="SUPFAM" id="SSF55811">
    <property type="entry name" value="Nudix"/>
    <property type="match status" value="1"/>
</dbReference>
<dbReference type="EMBL" id="JBHLWV010000013">
    <property type="protein sequence ID" value="MFC0314161.1"/>
    <property type="molecule type" value="Genomic_DNA"/>
</dbReference>
<protein>
    <submittedName>
        <fullName evidence="3">NUDIX domain-containing protein</fullName>
    </submittedName>
</protein>
<dbReference type="InterPro" id="IPR029033">
    <property type="entry name" value="His_PPase_superfam"/>
</dbReference>
<dbReference type="Gene3D" id="3.40.50.1240">
    <property type="entry name" value="Phosphoglycerate mutase-like"/>
    <property type="match status" value="1"/>
</dbReference>
<dbReference type="CDD" id="cd07067">
    <property type="entry name" value="HP_PGM_like"/>
    <property type="match status" value="1"/>
</dbReference>
<dbReference type="InterPro" id="IPR051325">
    <property type="entry name" value="Nudix_hydrolase_domain"/>
</dbReference>
<dbReference type="PROSITE" id="PS00893">
    <property type="entry name" value="NUDIX_BOX"/>
    <property type="match status" value="1"/>
</dbReference>
<dbReference type="RefSeq" id="WP_382361699.1">
    <property type="nucleotide sequence ID" value="NZ_JBHLWV010000013.1"/>
</dbReference>
<dbReference type="InterPro" id="IPR020084">
    <property type="entry name" value="NUDIX_hydrolase_CS"/>
</dbReference>
<dbReference type="Pfam" id="PF00300">
    <property type="entry name" value="His_Phos_1"/>
    <property type="match status" value="1"/>
</dbReference>
<name>A0ABV6H5K6_9ACTN</name>
<dbReference type="PANTHER" id="PTHR21340:SF0">
    <property type="entry name" value="BIS(5'-NUCLEOSYL)-TETRAPHOSPHATASE [ASYMMETRICAL]"/>
    <property type="match status" value="1"/>
</dbReference>
<evidence type="ECO:0000256" key="1">
    <source>
        <dbReference type="ARBA" id="ARBA00022801"/>
    </source>
</evidence>
<organism evidence="3 4">
    <name type="scientific">Gordonia phosphorivorans</name>
    <dbReference type="NCBI Taxonomy" id="1056982"/>
    <lineage>
        <taxon>Bacteria</taxon>
        <taxon>Bacillati</taxon>
        <taxon>Actinomycetota</taxon>
        <taxon>Actinomycetes</taxon>
        <taxon>Mycobacteriales</taxon>
        <taxon>Gordoniaceae</taxon>
        <taxon>Gordonia</taxon>
    </lineage>
</organism>
<dbReference type="CDD" id="cd03673">
    <property type="entry name" value="NUDIX_Ap6A_hydrolase"/>
    <property type="match status" value="1"/>
</dbReference>
<comment type="caution">
    <text evidence="3">The sequence shown here is derived from an EMBL/GenBank/DDBJ whole genome shotgun (WGS) entry which is preliminary data.</text>
</comment>